<keyword evidence="12" id="KW-0675">Receptor</keyword>
<keyword evidence="5 16" id="KW-0812">Transmembrane</keyword>
<evidence type="ECO:0000256" key="1">
    <source>
        <dbReference type="ARBA" id="ARBA00004479"/>
    </source>
</evidence>
<dbReference type="Pfam" id="PF01030">
    <property type="entry name" value="Recep_L_domain"/>
    <property type="match status" value="2"/>
</dbReference>
<accession>A0A0R3U8D8</accession>
<dbReference type="Pfam" id="PF00041">
    <property type="entry name" value="fn3"/>
    <property type="match status" value="1"/>
</dbReference>
<keyword evidence="8" id="KW-0067">ATP-binding</keyword>
<organism evidence="18 19">
    <name type="scientific">Mesocestoides corti</name>
    <name type="common">Flatworm</name>
    <dbReference type="NCBI Taxonomy" id="53468"/>
    <lineage>
        <taxon>Eukaryota</taxon>
        <taxon>Metazoa</taxon>
        <taxon>Spiralia</taxon>
        <taxon>Lophotrochozoa</taxon>
        <taxon>Platyhelminthes</taxon>
        <taxon>Cestoda</taxon>
        <taxon>Eucestoda</taxon>
        <taxon>Cyclophyllidea</taxon>
        <taxon>Mesocestoididae</taxon>
        <taxon>Mesocestoides</taxon>
    </lineage>
</organism>
<dbReference type="Gene3D" id="2.10.220.10">
    <property type="entry name" value="Hormone Receptor, Insulin-like Growth Factor Receptor 1, Chain A, domain 2"/>
    <property type="match status" value="1"/>
</dbReference>
<dbReference type="Proteomes" id="UP000267029">
    <property type="component" value="Unassembled WGS sequence"/>
</dbReference>
<keyword evidence="9 16" id="KW-1133">Transmembrane helix</keyword>
<evidence type="ECO:0000256" key="2">
    <source>
        <dbReference type="ARBA" id="ARBA00011902"/>
    </source>
</evidence>
<dbReference type="GO" id="GO:0005524">
    <property type="term" value="F:ATP binding"/>
    <property type="evidence" value="ECO:0007669"/>
    <property type="project" value="UniProtKB-KW"/>
</dbReference>
<dbReference type="InterPro" id="IPR009030">
    <property type="entry name" value="Growth_fac_rcpt_cys_sf"/>
</dbReference>
<evidence type="ECO:0000256" key="15">
    <source>
        <dbReference type="SAM" id="MobiDB-lite"/>
    </source>
</evidence>
<dbReference type="AlphaFoldDB" id="A0A0R3U8D8"/>
<dbReference type="InterPro" id="IPR050449">
    <property type="entry name" value="Ephrin_rcpt_TKs"/>
</dbReference>
<dbReference type="SUPFAM" id="SSF52058">
    <property type="entry name" value="L domain-like"/>
    <property type="match status" value="2"/>
</dbReference>
<gene>
    <name evidence="18" type="ORF">MCOS_LOCUS3138</name>
</gene>
<dbReference type="InterPro" id="IPR036116">
    <property type="entry name" value="FN3_sf"/>
</dbReference>
<keyword evidence="19" id="KW-1185">Reference proteome</keyword>
<keyword evidence="7" id="KW-0418">Kinase</keyword>
<dbReference type="SUPFAM" id="SSF57184">
    <property type="entry name" value="Growth factor receptor domain"/>
    <property type="match status" value="1"/>
</dbReference>
<evidence type="ECO:0000256" key="3">
    <source>
        <dbReference type="ARBA" id="ARBA00022553"/>
    </source>
</evidence>
<evidence type="ECO:0000256" key="11">
    <source>
        <dbReference type="ARBA" id="ARBA00023137"/>
    </source>
</evidence>
<keyword evidence="4" id="KW-0808">Transferase</keyword>
<dbReference type="PANTHER" id="PTHR46877:SF14">
    <property type="entry name" value="RECEPTOR PROTEIN-TYROSINE KINASE"/>
    <property type="match status" value="1"/>
</dbReference>
<dbReference type="InterPro" id="IPR013783">
    <property type="entry name" value="Ig-like_fold"/>
</dbReference>
<evidence type="ECO:0000259" key="17">
    <source>
        <dbReference type="PROSITE" id="PS50853"/>
    </source>
</evidence>
<dbReference type="CDD" id="cd00064">
    <property type="entry name" value="FU"/>
    <property type="match status" value="1"/>
</dbReference>
<evidence type="ECO:0000256" key="10">
    <source>
        <dbReference type="ARBA" id="ARBA00023136"/>
    </source>
</evidence>
<dbReference type="PROSITE" id="PS50853">
    <property type="entry name" value="FN3"/>
    <property type="match status" value="1"/>
</dbReference>
<keyword evidence="11" id="KW-0829">Tyrosine-protein kinase</keyword>
<evidence type="ECO:0000256" key="5">
    <source>
        <dbReference type="ARBA" id="ARBA00022692"/>
    </source>
</evidence>
<proteinExistence type="predicted"/>
<dbReference type="InterPro" id="IPR006211">
    <property type="entry name" value="Furin-like_Cys-rich_dom"/>
</dbReference>
<feature type="region of interest" description="Disordered" evidence="15">
    <location>
        <begin position="727"/>
        <end position="761"/>
    </location>
</feature>
<dbReference type="Gene3D" id="2.60.40.10">
    <property type="entry name" value="Immunoglobulins"/>
    <property type="match status" value="3"/>
</dbReference>
<dbReference type="GO" id="GO:0005886">
    <property type="term" value="C:plasma membrane"/>
    <property type="evidence" value="ECO:0007669"/>
    <property type="project" value="TreeGrafter"/>
</dbReference>
<dbReference type="Gene3D" id="3.80.20.20">
    <property type="entry name" value="Receptor L-domain"/>
    <property type="match status" value="2"/>
</dbReference>
<evidence type="ECO:0000256" key="13">
    <source>
        <dbReference type="ARBA" id="ARBA00023180"/>
    </source>
</evidence>
<dbReference type="EMBL" id="UXSR01000643">
    <property type="protein sequence ID" value="VDD77135.1"/>
    <property type="molecule type" value="Genomic_DNA"/>
</dbReference>
<dbReference type="InterPro" id="IPR003961">
    <property type="entry name" value="FN3_dom"/>
</dbReference>
<dbReference type="InterPro" id="IPR006212">
    <property type="entry name" value="Furin_repeat"/>
</dbReference>
<keyword evidence="13" id="KW-0325">Glycoprotein</keyword>
<dbReference type="GO" id="GO:0004714">
    <property type="term" value="F:transmembrane receptor protein tyrosine kinase activity"/>
    <property type="evidence" value="ECO:0007669"/>
    <property type="project" value="UniProtKB-EC"/>
</dbReference>
<dbReference type="PANTHER" id="PTHR46877">
    <property type="entry name" value="EPH RECEPTOR A5"/>
    <property type="match status" value="1"/>
</dbReference>
<keyword evidence="3" id="KW-0597">Phosphoprotein</keyword>
<dbReference type="OrthoDB" id="6262500at2759"/>
<evidence type="ECO:0000256" key="7">
    <source>
        <dbReference type="ARBA" id="ARBA00022777"/>
    </source>
</evidence>
<reference evidence="18 19" key="1">
    <citation type="submission" date="2018-10" db="EMBL/GenBank/DDBJ databases">
        <authorList>
            <consortium name="Pathogen Informatics"/>
        </authorList>
    </citation>
    <scope>NUCLEOTIDE SEQUENCE [LARGE SCALE GENOMIC DNA]</scope>
</reference>
<comment type="subcellular location">
    <subcellularLocation>
        <location evidence="1">Membrane</location>
        <topology evidence="1">Single-pass type I membrane protein</topology>
    </subcellularLocation>
</comment>
<protein>
    <recommendedName>
        <fullName evidence="2">receptor protein-tyrosine kinase</fullName>
        <ecNumber evidence="2">2.7.10.1</ecNumber>
    </recommendedName>
</protein>
<dbReference type="Pfam" id="PF00757">
    <property type="entry name" value="Furin-like"/>
    <property type="match status" value="1"/>
</dbReference>
<dbReference type="InterPro" id="IPR000494">
    <property type="entry name" value="Rcpt_L-dom"/>
</dbReference>
<feature type="compositionally biased region" description="Low complexity" evidence="15">
    <location>
        <begin position="798"/>
        <end position="813"/>
    </location>
</feature>
<sequence>MQRDTGMAEAWWSNMSAPSYDATVEYPSPNRKKTGTTEQALLTNHKPEPHVRHLPSESAALVTPLTIYYTAVLHFSKVVLFLVECPGAVLDLTLLSSLDLISNCTIINGNLVIIGLSNTQCGANGLSLPRLLQVLGSVTVEYSSCTSDLSNFLPNLVAIHGISLFTPPVSIAGKATLAPYSLLIHHTALSGIGLKCLRVLGETGVQLLDNPQMCYVDTVGWHLLTPFVSPWKIHTFNDSLERRSGSSVYGQDLLRKVGLYDLCANACPPKCNRVTVDNLPRSFCWSQDECQYICAAKCREASLSCSVQNASQCCHPTCLGGCTGPAANDCLVCRNFRLNNMCISSCPNGFYELFGRYCVSRETCLFKPIPKDLLLSLESTRLSDSLPVNFSIQGNACVPICAKGFRRSSSGECLPCDVECDSKWKKECGDIVIYQQADLASVKHCVSARSVLISIRTGQDDLSTALADAFSSLRVIYRSLRVIRSDALLSLSFLHHLTAIHGKEALPVDEKGASSEFSPEITALEITWNANLEDLWSLPSGARKLQINSGSVEFSVNNRLCPEKIQSFLGNRVVFTTGRDLTPSELDLINTSNGEYALCNAKPLNVTITDVLQNSITLRMNRMAWNDPRQILPAIISYGRRENRNLLSETSDRTFCDSTWNEVELSCSLPPSSNNLTPSMSIGSSHGDEILTCQLDNLAPATSYSAFITIATLSKHEGAQSRRFQFTTKPATPSTPTSLRALSAGPTSIQLHWDPPSRPNGKIAEYRIRYTQMKLEKNDFLSRDACYSIPFQPQTYASPTSVESSGKSSSSRSSVDRQDVSLDTAENNDDVGGGSTPSSTKGLKRLEINMEELQRREMIRFEDELHKIILIPRVIRKRKLLSSAYSSFYLLDTISSPSSILVLVRRRRNVGATNFTLPQKTVRVPATPDMNGESTASNKLGFLVTGLEHFTEYLFLISACHEPHDELGNPLHCVGDDCDPDLDAGCSQPVRISQRTQAVPHADEVPSTSLYALTPPFPTNGQSSERLSDALANLSQLSQSSNSVFPDIHQGESAKTVKLFWNEPCSPNGLILYYWLQYRRMEDVNKNASLSLPWFTICVAPRYLEGDSVNAAFARFGSNHSHPEPYPHSNNSRTVFTELGFLRAGYYEWQVMAVSLAGNGSWTQSHFFNVHTTSSMQPSHVAAVLLVTLLALGLVVGFAIWFDHRNRK</sequence>
<dbReference type="EC" id="2.7.10.1" evidence="2"/>
<comment type="catalytic activity">
    <reaction evidence="14">
        <text>L-tyrosyl-[protein] + ATP = O-phospho-L-tyrosyl-[protein] + ADP + H(+)</text>
        <dbReference type="Rhea" id="RHEA:10596"/>
        <dbReference type="Rhea" id="RHEA-COMP:10136"/>
        <dbReference type="Rhea" id="RHEA-COMP:20101"/>
        <dbReference type="ChEBI" id="CHEBI:15378"/>
        <dbReference type="ChEBI" id="CHEBI:30616"/>
        <dbReference type="ChEBI" id="CHEBI:46858"/>
        <dbReference type="ChEBI" id="CHEBI:61978"/>
        <dbReference type="ChEBI" id="CHEBI:456216"/>
        <dbReference type="EC" id="2.7.10.1"/>
    </reaction>
</comment>
<dbReference type="SMART" id="SM00261">
    <property type="entry name" value="FU"/>
    <property type="match status" value="1"/>
</dbReference>
<evidence type="ECO:0000256" key="9">
    <source>
        <dbReference type="ARBA" id="ARBA00022989"/>
    </source>
</evidence>
<evidence type="ECO:0000256" key="6">
    <source>
        <dbReference type="ARBA" id="ARBA00022741"/>
    </source>
</evidence>
<evidence type="ECO:0000256" key="16">
    <source>
        <dbReference type="SAM" id="Phobius"/>
    </source>
</evidence>
<keyword evidence="10 16" id="KW-0472">Membrane</keyword>
<evidence type="ECO:0000256" key="8">
    <source>
        <dbReference type="ARBA" id="ARBA00022840"/>
    </source>
</evidence>
<dbReference type="SUPFAM" id="SSF49265">
    <property type="entry name" value="Fibronectin type III"/>
    <property type="match status" value="2"/>
</dbReference>
<evidence type="ECO:0000256" key="12">
    <source>
        <dbReference type="ARBA" id="ARBA00023170"/>
    </source>
</evidence>
<dbReference type="SMART" id="SM00060">
    <property type="entry name" value="FN3"/>
    <property type="match status" value="3"/>
</dbReference>
<name>A0A0R3U8D8_MESCO</name>
<evidence type="ECO:0000256" key="4">
    <source>
        <dbReference type="ARBA" id="ARBA00022679"/>
    </source>
</evidence>
<dbReference type="CDD" id="cd00063">
    <property type="entry name" value="FN3"/>
    <property type="match status" value="1"/>
</dbReference>
<dbReference type="STRING" id="53468.A0A0R3U8D8"/>
<keyword evidence="6" id="KW-0547">Nucleotide-binding</keyword>
<evidence type="ECO:0000313" key="19">
    <source>
        <dbReference type="Proteomes" id="UP000267029"/>
    </source>
</evidence>
<feature type="region of interest" description="Disordered" evidence="15">
    <location>
        <begin position="796"/>
        <end position="843"/>
    </location>
</feature>
<evidence type="ECO:0000313" key="18">
    <source>
        <dbReference type="EMBL" id="VDD77135.1"/>
    </source>
</evidence>
<evidence type="ECO:0000256" key="14">
    <source>
        <dbReference type="ARBA" id="ARBA00051243"/>
    </source>
</evidence>
<dbReference type="InterPro" id="IPR036941">
    <property type="entry name" value="Rcpt_L-dom_sf"/>
</dbReference>
<feature type="compositionally biased region" description="Low complexity" evidence="15">
    <location>
        <begin position="727"/>
        <end position="738"/>
    </location>
</feature>
<feature type="transmembrane region" description="Helical" evidence="16">
    <location>
        <begin position="1181"/>
        <end position="1202"/>
    </location>
</feature>
<feature type="domain" description="Fibronectin type-III" evidence="17">
    <location>
        <begin position="735"/>
        <end position="827"/>
    </location>
</feature>